<evidence type="ECO:0000313" key="1">
    <source>
        <dbReference type="EMBL" id="TFK77898.1"/>
    </source>
</evidence>
<accession>A0A5C3NNN2</accession>
<organism evidence="1 2">
    <name type="scientific">Polyporus arcularius HHB13444</name>
    <dbReference type="NCBI Taxonomy" id="1314778"/>
    <lineage>
        <taxon>Eukaryota</taxon>
        <taxon>Fungi</taxon>
        <taxon>Dikarya</taxon>
        <taxon>Basidiomycota</taxon>
        <taxon>Agaricomycotina</taxon>
        <taxon>Agaricomycetes</taxon>
        <taxon>Polyporales</taxon>
        <taxon>Polyporaceae</taxon>
        <taxon>Polyporus</taxon>
    </lineage>
</organism>
<proteinExistence type="predicted"/>
<keyword evidence="2" id="KW-1185">Reference proteome</keyword>
<sequence>LRSNLARLLGSRIRQHGVLCQWPWSMCDELGIRNLGHRNQVSSGSSSAPLNER</sequence>
<dbReference type="EMBL" id="ML213021">
    <property type="protein sequence ID" value="TFK77898.1"/>
    <property type="molecule type" value="Genomic_DNA"/>
</dbReference>
<reference evidence="1 2" key="1">
    <citation type="journal article" date="2019" name="Nat. Ecol. Evol.">
        <title>Megaphylogeny resolves global patterns of mushroom evolution.</title>
        <authorList>
            <person name="Varga T."/>
            <person name="Krizsan K."/>
            <person name="Foldi C."/>
            <person name="Dima B."/>
            <person name="Sanchez-Garcia M."/>
            <person name="Sanchez-Ramirez S."/>
            <person name="Szollosi G.J."/>
            <person name="Szarkandi J.G."/>
            <person name="Papp V."/>
            <person name="Albert L."/>
            <person name="Andreopoulos W."/>
            <person name="Angelini C."/>
            <person name="Antonin V."/>
            <person name="Barry K.W."/>
            <person name="Bougher N.L."/>
            <person name="Buchanan P."/>
            <person name="Buyck B."/>
            <person name="Bense V."/>
            <person name="Catcheside P."/>
            <person name="Chovatia M."/>
            <person name="Cooper J."/>
            <person name="Damon W."/>
            <person name="Desjardin D."/>
            <person name="Finy P."/>
            <person name="Geml J."/>
            <person name="Haridas S."/>
            <person name="Hughes K."/>
            <person name="Justo A."/>
            <person name="Karasinski D."/>
            <person name="Kautmanova I."/>
            <person name="Kiss B."/>
            <person name="Kocsube S."/>
            <person name="Kotiranta H."/>
            <person name="LaButti K.M."/>
            <person name="Lechner B.E."/>
            <person name="Liimatainen K."/>
            <person name="Lipzen A."/>
            <person name="Lukacs Z."/>
            <person name="Mihaltcheva S."/>
            <person name="Morgado L.N."/>
            <person name="Niskanen T."/>
            <person name="Noordeloos M.E."/>
            <person name="Ohm R.A."/>
            <person name="Ortiz-Santana B."/>
            <person name="Ovrebo C."/>
            <person name="Racz N."/>
            <person name="Riley R."/>
            <person name="Savchenko A."/>
            <person name="Shiryaev A."/>
            <person name="Soop K."/>
            <person name="Spirin V."/>
            <person name="Szebenyi C."/>
            <person name="Tomsovsky M."/>
            <person name="Tulloss R.E."/>
            <person name="Uehling J."/>
            <person name="Grigoriev I.V."/>
            <person name="Vagvolgyi C."/>
            <person name="Papp T."/>
            <person name="Martin F.M."/>
            <person name="Miettinen O."/>
            <person name="Hibbett D.S."/>
            <person name="Nagy L.G."/>
        </authorList>
    </citation>
    <scope>NUCLEOTIDE SEQUENCE [LARGE SCALE GENOMIC DNA]</scope>
    <source>
        <strain evidence="1 2">HHB13444</strain>
    </source>
</reference>
<gene>
    <name evidence="1" type="ORF">K466DRAFT_592972</name>
</gene>
<dbReference type="AlphaFoldDB" id="A0A5C3NNN2"/>
<dbReference type="InParanoid" id="A0A5C3NNN2"/>
<evidence type="ECO:0000313" key="2">
    <source>
        <dbReference type="Proteomes" id="UP000308197"/>
    </source>
</evidence>
<name>A0A5C3NNN2_9APHY</name>
<protein>
    <submittedName>
        <fullName evidence="1">Uncharacterized protein</fullName>
    </submittedName>
</protein>
<feature type="non-terminal residue" evidence="1">
    <location>
        <position position="1"/>
    </location>
</feature>
<dbReference type="Proteomes" id="UP000308197">
    <property type="component" value="Unassembled WGS sequence"/>
</dbReference>